<dbReference type="AlphaFoldDB" id="A0A8D8XJI7"/>
<dbReference type="EMBL" id="HBUF01330311">
    <property type="protein sequence ID" value="CAG6696845.1"/>
    <property type="molecule type" value="Transcribed_RNA"/>
</dbReference>
<proteinExistence type="predicted"/>
<accession>A0A8D8XJI7</accession>
<protein>
    <submittedName>
        <fullName evidence="1">Uncharacterized protein</fullName>
    </submittedName>
</protein>
<reference evidence="1" key="1">
    <citation type="submission" date="2021-05" db="EMBL/GenBank/DDBJ databases">
        <authorList>
            <person name="Alioto T."/>
            <person name="Alioto T."/>
            <person name="Gomez Garrido J."/>
        </authorList>
    </citation>
    <scope>NUCLEOTIDE SEQUENCE</scope>
</reference>
<organism evidence="1">
    <name type="scientific">Cacopsylla melanoneura</name>
    <dbReference type="NCBI Taxonomy" id="428564"/>
    <lineage>
        <taxon>Eukaryota</taxon>
        <taxon>Metazoa</taxon>
        <taxon>Ecdysozoa</taxon>
        <taxon>Arthropoda</taxon>
        <taxon>Hexapoda</taxon>
        <taxon>Insecta</taxon>
        <taxon>Pterygota</taxon>
        <taxon>Neoptera</taxon>
        <taxon>Paraneoptera</taxon>
        <taxon>Hemiptera</taxon>
        <taxon>Sternorrhyncha</taxon>
        <taxon>Psylloidea</taxon>
        <taxon>Psyllidae</taxon>
        <taxon>Psyllinae</taxon>
        <taxon>Cacopsylla</taxon>
    </lineage>
</organism>
<name>A0A8D8XJI7_9HEMI</name>
<evidence type="ECO:0000313" key="1">
    <source>
        <dbReference type="EMBL" id="CAG6696845.1"/>
    </source>
</evidence>
<sequence>MIWEEVRGNYQVDSGIKIKIHLVYLRTYSRLRCHYIISGAVQALSKKCGSSFMTDFVGISYSAVFLFRSHYGLIYGFSLSLIEKIGNLKQKLVNCWLFLCFCHSSGMRFCFKVLYNHEKNGFS</sequence>